<protein>
    <submittedName>
        <fullName evidence="1">Uncharacterized protein</fullName>
    </submittedName>
</protein>
<proteinExistence type="predicted"/>
<evidence type="ECO:0000313" key="1">
    <source>
        <dbReference type="EMBL" id="KKN81422.1"/>
    </source>
</evidence>
<reference evidence="1" key="1">
    <citation type="journal article" date="2015" name="Nature">
        <title>Complex archaea that bridge the gap between prokaryotes and eukaryotes.</title>
        <authorList>
            <person name="Spang A."/>
            <person name="Saw J.H."/>
            <person name="Jorgensen S.L."/>
            <person name="Zaremba-Niedzwiedzka K."/>
            <person name="Martijn J."/>
            <person name="Lind A.E."/>
            <person name="van Eijk R."/>
            <person name="Schleper C."/>
            <person name="Guy L."/>
            <person name="Ettema T.J."/>
        </authorList>
    </citation>
    <scope>NUCLEOTIDE SEQUENCE</scope>
</reference>
<sequence>MALKHVVEELFNIYRNGPLFPGDTISHATANECVRNGWARRDDKGDFVATDAGETALLKEFSDIRPQKLVGLTDNAEG</sequence>
<comment type="caution">
    <text evidence="1">The sequence shown here is derived from an EMBL/GenBank/DDBJ whole genome shotgun (WGS) entry which is preliminary data.</text>
</comment>
<dbReference type="EMBL" id="LAZR01000215">
    <property type="protein sequence ID" value="KKN81422.1"/>
    <property type="molecule type" value="Genomic_DNA"/>
</dbReference>
<organism evidence="1">
    <name type="scientific">marine sediment metagenome</name>
    <dbReference type="NCBI Taxonomy" id="412755"/>
    <lineage>
        <taxon>unclassified sequences</taxon>
        <taxon>metagenomes</taxon>
        <taxon>ecological metagenomes</taxon>
    </lineage>
</organism>
<accession>A0A0F9U297</accession>
<gene>
    <name evidence="1" type="ORF">LCGC14_0320350</name>
</gene>
<dbReference type="AlphaFoldDB" id="A0A0F9U297"/>
<name>A0A0F9U297_9ZZZZ</name>